<dbReference type="EMBL" id="CP030850">
    <property type="protein sequence ID" value="AXE17730.1"/>
    <property type="molecule type" value="Genomic_DNA"/>
</dbReference>
<dbReference type="KEGG" id="run:DR864_08275"/>
<dbReference type="OrthoDB" id="677487at2"/>
<dbReference type="RefSeq" id="WP_114066515.1">
    <property type="nucleotide sequence ID" value="NZ_CP030850.1"/>
</dbReference>
<gene>
    <name evidence="1" type="ORF">DR864_08275</name>
</gene>
<dbReference type="Proteomes" id="UP000251993">
    <property type="component" value="Chromosome"/>
</dbReference>
<sequence>MNIHQFYLRHIAKQTGYRANWEPNRPLFVGAIGKLEDGVFTIFSDLEKEGIMAEIKKDESEGFWDYTSNDTVQIDIKLAGQAPIAGSVLAEADAGFTLNFKSEEAVVFQADKTLTHQIVNVGAIEKAIIPKYRADEWPKDWVIITQLIEAESATIIVSNSRDNQIDLKATANVGTANLKLTDASLGLNVARERGSSLKILAKSGITPLYRVMGIRHPLFGKPQLSTKEAIVLPNDDALEVQDFDPAELDGLKND</sequence>
<keyword evidence="2" id="KW-1185">Reference proteome</keyword>
<evidence type="ECO:0000313" key="1">
    <source>
        <dbReference type="EMBL" id="AXE17730.1"/>
    </source>
</evidence>
<reference evidence="1 2" key="1">
    <citation type="submission" date="2018-07" db="EMBL/GenBank/DDBJ databases">
        <title>Genome sequencing of Runella.</title>
        <authorList>
            <person name="Baek M.-G."/>
            <person name="Yi H."/>
        </authorList>
    </citation>
    <scope>NUCLEOTIDE SEQUENCE [LARGE SCALE GENOMIC DNA]</scope>
    <source>
        <strain evidence="1 2">HYN0085</strain>
    </source>
</reference>
<proteinExistence type="predicted"/>
<accession>A0A344TGF9</accession>
<dbReference type="AlphaFoldDB" id="A0A344TGF9"/>
<evidence type="ECO:0000313" key="2">
    <source>
        <dbReference type="Proteomes" id="UP000251993"/>
    </source>
</evidence>
<organism evidence="1 2">
    <name type="scientific">Runella rosea</name>
    <dbReference type="NCBI Taxonomy" id="2259595"/>
    <lineage>
        <taxon>Bacteria</taxon>
        <taxon>Pseudomonadati</taxon>
        <taxon>Bacteroidota</taxon>
        <taxon>Cytophagia</taxon>
        <taxon>Cytophagales</taxon>
        <taxon>Spirosomataceae</taxon>
        <taxon>Runella</taxon>
    </lineage>
</organism>
<protein>
    <submittedName>
        <fullName evidence="1">Uncharacterized protein</fullName>
    </submittedName>
</protein>
<name>A0A344TGF9_9BACT</name>